<dbReference type="InterPro" id="IPR016897">
    <property type="entry name" value="SKP1"/>
</dbReference>
<evidence type="ECO:0000256" key="2">
    <source>
        <dbReference type="ARBA" id="ARBA00009993"/>
    </source>
</evidence>
<dbReference type="GO" id="GO:0009867">
    <property type="term" value="P:jasmonic acid mediated signaling pathway"/>
    <property type="evidence" value="ECO:0007669"/>
    <property type="project" value="UniProtKB-ARBA"/>
</dbReference>
<sequence>MTTAKDLKIPAFQDRKTIKLATLRSQNPGSKPSEFIIFNQISDHMATKSTVKLRSSDNEVFEVEKQVMIQSGTIRNMIEDDAADGEIPLQISSRNLAKVVEWCKCMQHRDRNNNNDNNNKEEEEGQEWDKKFDAEVSEDKDLHFGLLLAANYLEIPALLDRLCQLAADIVKGKTPEEIRRTFNIKKDFTPEEEKAVMDEHGWAFHG</sequence>
<dbReference type="Pfam" id="PF01466">
    <property type="entry name" value="Skp1"/>
    <property type="match status" value="1"/>
</dbReference>
<organism evidence="7 8">
    <name type="scientific">Citrus x changshan-huyou</name>
    <dbReference type="NCBI Taxonomy" id="2935761"/>
    <lineage>
        <taxon>Eukaryota</taxon>
        <taxon>Viridiplantae</taxon>
        <taxon>Streptophyta</taxon>
        <taxon>Embryophyta</taxon>
        <taxon>Tracheophyta</taxon>
        <taxon>Spermatophyta</taxon>
        <taxon>Magnoliopsida</taxon>
        <taxon>eudicotyledons</taxon>
        <taxon>Gunneridae</taxon>
        <taxon>Pentapetalae</taxon>
        <taxon>rosids</taxon>
        <taxon>malvids</taxon>
        <taxon>Sapindales</taxon>
        <taxon>Rutaceae</taxon>
        <taxon>Aurantioideae</taxon>
        <taxon>Citrus</taxon>
    </lineage>
</organism>
<dbReference type="Gene3D" id="3.30.710.10">
    <property type="entry name" value="Potassium Channel Kv1.1, Chain A"/>
    <property type="match status" value="1"/>
</dbReference>
<dbReference type="GO" id="GO:0006511">
    <property type="term" value="P:ubiquitin-dependent protein catabolic process"/>
    <property type="evidence" value="ECO:0007669"/>
    <property type="project" value="InterPro"/>
</dbReference>
<comment type="caution">
    <text evidence="7">The sequence shown here is derived from an EMBL/GenBank/DDBJ whole genome shotgun (WGS) entry which is preliminary data.</text>
</comment>
<accession>A0AAP0QVM1</accession>
<feature type="region of interest" description="Disordered" evidence="4">
    <location>
        <begin position="109"/>
        <end position="128"/>
    </location>
</feature>
<evidence type="ECO:0000256" key="3">
    <source>
        <dbReference type="ARBA" id="ARBA00022786"/>
    </source>
</evidence>
<comment type="similarity">
    <text evidence="2">Belongs to the SKP1 family.</text>
</comment>
<dbReference type="EMBL" id="JBCGBO010000001">
    <property type="protein sequence ID" value="KAK9228807.1"/>
    <property type="molecule type" value="Genomic_DNA"/>
</dbReference>
<evidence type="ECO:0000313" key="8">
    <source>
        <dbReference type="Proteomes" id="UP001428341"/>
    </source>
</evidence>
<dbReference type="SUPFAM" id="SSF81382">
    <property type="entry name" value="Skp1 dimerisation domain-like"/>
    <property type="match status" value="1"/>
</dbReference>
<dbReference type="SUPFAM" id="SSF54695">
    <property type="entry name" value="POZ domain"/>
    <property type="match status" value="1"/>
</dbReference>
<dbReference type="InterPro" id="IPR016072">
    <property type="entry name" value="Skp1_comp_dimer"/>
</dbReference>
<evidence type="ECO:0000256" key="1">
    <source>
        <dbReference type="ARBA" id="ARBA00004906"/>
    </source>
</evidence>
<evidence type="ECO:0000256" key="4">
    <source>
        <dbReference type="SAM" id="MobiDB-lite"/>
    </source>
</evidence>
<keyword evidence="3" id="KW-0833">Ubl conjugation pathway</keyword>
<feature type="domain" description="SKP1 component dimerisation" evidence="5">
    <location>
        <begin position="158"/>
        <end position="203"/>
    </location>
</feature>
<dbReference type="InterPro" id="IPR001232">
    <property type="entry name" value="SKP1-like"/>
</dbReference>
<dbReference type="InterPro" id="IPR011333">
    <property type="entry name" value="SKP1/BTB/POZ_sf"/>
</dbReference>
<feature type="domain" description="SKP1 component POZ" evidence="6">
    <location>
        <begin position="50"/>
        <end position="104"/>
    </location>
</feature>
<evidence type="ECO:0000259" key="6">
    <source>
        <dbReference type="Pfam" id="PF03931"/>
    </source>
</evidence>
<protein>
    <recommendedName>
        <fullName evidence="9">SKP1-like protein</fullName>
    </recommendedName>
</protein>
<dbReference type="InterPro" id="IPR036296">
    <property type="entry name" value="SKP1-like_dim_sf"/>
</dbReference>
<name>A0AAP0QVM1_9ROSI</name>
<dbReference type="FunFam" id="3.30.710.10:FF:000026">
    <property type="entry name" value="E3 ubiquitin ligase complex SCF subunit"/>
    <property type="match status" value="1"/>
</dbReference>
<dbReference type="SMART" id="SM00512">
    <property type="entry name" value="Skp1"/>
    <property type="match status" value="1"/>
</dbReference>
<evidence type="ECO:0000259" key="5">
    <source>
        <dbReference type="Pfam" id="PF01466"/>
    </source>
</evidence>
<dbReference type="Pfam" id="PF03931">
    <property type="entry name" value="Skp1_POZ"/>
    <property type="match status" value="1"/>
</dbReference>
<dbReference type="InterPro" id="IPR016073">
    <property type="entry name" value="Skp1_comp_POZ"/>
</dbReference>
<comment type="pathway">
    <text evidence="1">Protein modification; protein ubiquitination.</text>
</comment>
<reference evidence="7 8" key="1">
    <citation type="submission" date="2024-05" db="EMBL/GenBank/DDBJ databases">
        <title>Haplotype-resolved chromosome-level genome assembly of Huyou (Citrus changshanensis).</title>
        <authorList>
            <person name="Miao C."/>
            <person name="Chen W."/>
            <person name="Wu Y."/>
            <person name="Wang L."/>
            <person name="Zhao S."/>
            <person name="Grierson D."/>
            <person name="Xu C."/>
            <person name="Chen K."/>
        </authorList>
    </citation>
    <scope>NUCLEOTIDE SEQUENCE [LARGE SCALE GENOMIC DNA]</scope>
    <source>
        <strain evidence="7">01-14</strain>
        <tissue evidence="7">Leaf</tissue>
    </source>
</reference>
<dbReference type="Proteomes" id="UP001428341">
    <property type="component" value="Unassembled WGS sequence"/>
</dbReference>
<proteinExistence type="inferred from homology"/>
<dbReference type="PANTHER" id="PTHR11165">
    <property type="entry name" value="SKP1"/>
    <property type="match status" value="1"/>
</dbReference>
<gene>
    <name evidence="7" type="ORF">WN944_021763</name>
</gene>
<evidence type="ECO:0000313" key="7">
    <source>
        <dbReference type="EMBL" id="KAK9228807.1"/>
    </source>
</evidence>
<keyword evidence="8" id="KW-1185">Reference proteome</keyword>
<evidence type="ECO:0008006" key="9">
    <source>
        <dbReference type="Google" id="ProtNLM"/>
    </source>
</evidence>
<dbReference type="AlphaFoldDB" id="A0AAP0QVM1"/>